<sequence>MTEVPARPESRPTFIACTVATAAELPAVKVLSSSFLANHPQARFLALVVDALPENSGPGLVTPADLGLSAGELAELATGCTAAQLCGVLRPKLLEQLLGQGVPVLYLDPWVQVLHPLTDLVEASVQRGPLVLLPRSLRPLPDDGLRPTPTELMETGVFDPGFLLVAPGAEPFLRTLGDHLRRTPDATKAVLDMAPALVNLHVLRDATVGLSVWNAAQRDLHRLPDGTLTTVGEPVRSVHFAGFDPQRPWLLSADFADRPRVLLSERPELADLCTAYRAELVRKGHSPNKVRYGFGQLADGTQIPDELRADYREAARTRPGSAFSPQGWTPTTATPDPAPTGPPADQAATAPGRPTAPPPATPRPATPRPTTATTAPDTAGRPVPVNDSAPTTPTAPTNGHPVATTESAPTTALDPATTAITTGDSDPALGATDAATSAVDSTSAVTDRHPAATVTDPAPDSVTPATPALDGTPDATGLTADAADATGPTANATGPTADAVDPAADATGSTESDPTEVAEVSEVADAPAPPADASDAPAHATTHPAPAPAHSATDPSPDSRTTGSPAAIAPPATGPGARTTPPPAFGPDGGAGFVAWASEPAPDLPGSTRWAAALWRADPALRAQFPDPFGTDAAPFRDWCATVGVAAGRLPVTAVPRNHTETPVLHDQLGVSVLGTGPIAELVHAAARASGLPTSTTPGYPVVVRVGTTRPVPDSRFVVDYLLDDQDADSDANELWVPSETTRAALERPGGPAVRVLPLAVPEAEPRQPGDHGGVVFGALADHAVDRAGNVLGAVSAFLSAFPDRNDVTLRIEVTNAEAHPEAAERLRLATAADPRIELVDHLDHVDCLVHLHRGGACDRIAHTLARHAAEATPILTSDHGAVAELFDKSAVIFVPCRQGVEPDVQAAVKLMRALADDLPAAIAIGIKGRDHVRATRNVAKVGELLRERVEHAYRGWRARRAKPSATVDPLKALHSAKHALLRQPDVGTASRTPMAPQLRKMVLRVLDHYDNHMRDVLNSLVDGVERTVSELVRRQDDISTGVGLGELEMLRAELEQHAEHQGHLADQLVGIDDGVVRVRADMAGQGRRLREIEDAVVAEAAKRAKQGDTLSQRMDKLTVALERTLDRIDSLESKVVDALRERDVKLDAGLRAANQAQQTADALRRVVVREHERHSDAVPRSSLVLTDVGLLRLPSDDAFMLPMLSSNGVWETDLSELIDSVVEPDGIFLDVGAYVGYQTVRMLSRFGTGGAVVAVEPCPSARALLRHNVDVNLPERVAQQLVLVDAAAWESVGELATQPALTGGVAVVPLPDDAGDDVPRVRAARLDKELESVPALQGRKLSVVRVDAPGRGHRALAGLVRLLRRDRPHVFLEFSASATEGFGDDPVTVLKEFRIWGYDLVPVATREAATPEQIVAAMHGMRTTSLWLRPRPVAPKGPGPQVATTVRPARAAR</sequence>
<protein>
    <submittedName>
        <fullName evidence="4">FkbM family methyltransferase</fullName>
    </submittedName>
</protein>
<dbReference type="RefSeq" id="WP_380724650.1">
    <property type="nucleotide sequence ID" value="NZ_JBHTLK010000096.1"/>
</dbReference>
<organism evidence="4 5">
    <name type="scientific">Saccharothrix hoggarensis</name>
    <dbReference type="NCBI Taxonomy" id="913853"/>
    <lineage>
        <taxon>Bacteria</taxon>
        <taxon>Bacillati</taxon>
        <taxon>Actinomycetota</taxon>
        <taxon>Actinomycetes</taxon>
        <taxon>Pseudonocardiales</taxon>
        <taxon>Pseudonocardiaceae</taxon>
        <taxon>Saccharothrix</taxon>
    </lineage>
</organism>
<keyword evidence="4" id="KW-0808">Transferase</keyword>
<dbReference type="Gene3D" id="3.40.50.2000">
    <property type="entry name" value="Glycogen Phosphorylase B"/>
    <property type="match status" value="1"/>
</dbReference>
<feature type="compositionally biased region" description="Low complexity" evidence="2">
    <location>
        <begin position="368"/>
        <end position="382"/>
    </location>
</feature>
<dbReference type="Pfam" id="PF05050">
    <property type="entry name" value="Methyltransf_21"/>
    <property type="match status" value="1"/>
</dbReference>
<evidence type="ECO:0000313" key="5">
    <source>
        <dbReference type="Proteomes" id="UP001597168"/>
    </source>
</evidence>
<feature type="domain" description="Methyltransferase FkbM" evidence="3">
    <location>
        <begin position="1231"/>
        <end position="1400"/>
    </location>
</feature>
<evidence type="ECO:0000256" key="1">
    <source>
        <dbReference type="SAM" id="Coils"/>
    </source>
</evidence>
<accession>A0ABW3QX23</accession>
<feature type="compositionally biased region" description="Low complexity" evidence="2">
    <location>
        <begin position="431"/>
        <end position="445"/>
    </location>
</feature>
<keyword evidence="4" id="KW-0489">Methyltransferase</keyword>
<name>A0ABW3QX23_9PSEU</name>
<dbReference type="InterPro" id="IPR029063">
    <property type="entry name" value="SAM-dependent_MTases_sf"/>
</dbReference>
<dbReference type="PANTHER" id="PTHR34203:SF15">
    <property type="entry name" value="SLL1173 PROTEIN"/>
    <property type="match status" value="1"/>
</dbReference>
<evidence type="ECO:0000256" key="2">
    <source>
        <dbReference type="SAM" id="MobiDB-lite"/>
    </source>
</evidence>
<feature type="compositionally biased region" description="Polar residues" evidence="2">
    <location>
        <begin position="388"/>
        <end position="397"/>
    </location>
</feature>
<proteinExistence type="predicted"/>
<dbReference type="SUPFAM" id="SSF53335">
    <property type="entry name" value="S-adenosyl-L-methionine-dependent methyltransferases"/>
    <property type="match status" value="1"/>
</dbReference>
<feature type="region of interest" description="Disordered" evidence="2">
    <location>
        <begin position="1431"/>
        <end position="1454"/>
    </location>
</feature>
<feature type="compositionally biased region" description="Low complexity" evidence="2">
    <location>
        <begin position="531"/>
        <end position="579"/>
    </location>
</feature>
<keyword evidence="1" id="KW-0175">Coiled coil</keyword>
<dbReference type="Gene3D" id="3.40.50.150">
    <property type="entry name" value="Vaccinia Virus protein VP39"/>
    <property type="match status" value="1"/>
</dbReference>
<feature type="coiled-coil region" evidence="1">
    <location>
        <begin position="1115"/>
        <end position="1142"/>
    </location>
</feature>
<feature type="compositionally biased region" description="Low complexity" evidence="2">
    <location>
        <begin position="470"/>
        <end position="508"/>
    </location>
</feature>
<evidence type="ECO:0000313" key="4">
    <source>
        <dbReference type="EMBL" id="MFD1149242.1"/>
    </source>
</evidence>
<gene>
    <name evidence="4" type="ORF">ACFQ3T_19085</name>
</gene>
<evidence type="ECO:0000259" key="3">
    <source>
        <dbReference type="Pfam" id="PF05050"/>
    </source>
</evidence>
<feature type="compositionally biased region" description="Low complexity" evidence="2">
    <location>
        <begin position="1443"/>
        <end position="1454"/>
    </location>
</feature>
<dbReference type="NCBIfam" id="TIGR01444">
    <property type="entry name" value="fkbM_fam"/>
    <property type="match status" value="1"/>
</dbReference>
<dbReference type="Proteomes" id="UP001597168">
    <property type="component" value="Unassembled WGS sequence"/>
</dbReference>
<dbReference type="InterPro" id="IPR006342">
    <property type="entry name" value="FkbM_mtfrase"/>
</dbReference>
<comment type="caution">
    <text evidence="4">The sequence shown here is derived from an EMBL/GenBank/DDBJ whole genome shotgun (WGS) entry which is preliminary data.</text>
</comment>
<keyword evidence="5" id="KW-1185">Reference proteome</keyword>
<dbReference type="GO" id="GO:0032259">
    <property type="term" value="P:methylation"/>
    <property type="evidence" value="ECO:0007669"/>
    <property type="project" value="UniProtKB-KW"/>
</dbReference>
<dbReference type="EMBL" id="JBHTLK010000096">
    <property type="protein sequence ID" value="MFD1149242.1"/>
    <property type="molecule type" value="Genomic_DNA"/>
</dbReference>
<feature type="compositionally biased region" description="Low complexity" evidence="2">
    <location>
        <begin position="343"/>
        <end position="353"/>
    </location>
</feature>
<feature type="region of interest" description="Disordered" evidence="2">
    <location>
        <begin position="315"/>
        <end position="600"/>
    </location>
</feature>
<feature type="compositionally biased region" description="Low complexity" evidence="2">
    <location>
        <begin position="408"/>
        <end position="422"/>
    </location>
</feature>
<dbReference type="PANTHER" id="PTHR34203">
    <property type="entry name" value="METHYLTRANSFERASE, FKBM FAMILY PROTEIN"/>
    <property type="match status" value="1"/>
</dbReference>
<dbReference type="GO" id="GO:0008168">
    <property type="term" value="F:methyltransferase activity"/>
    <property type="evidence" value="ECO:0007669"/>
    <property type="project" value="UniProtKB-KW"/>
</dbReference>
<reference evidence="5" key="1">
    <citation type="journal article" date="2019" name="Int. J. Syst. Evol. Microbiol.">
        <title>The Global Catalogue of Microorganisms (GCM) 10K type strain sequencing project: providing services to taxonomists for standard genome sequencing and annotation.</title>
        <authorList>
            <consortium name="The Broad Institute Genomics Platform"/>
            <consortium name="The Broad Institute Genome Sequencing Center for Infectious Disease"/>
            <person name="Wu L."/>
            <person name="Ma J."/>
        </authorList>
    </citation>
    <scope>NUCLEOTIDE SEQUENCE [LARGE SCALE GENOMIC DNA]</scope>
    <source>
        <strain evidence="5">CCUG 60214</strain>
    </source>
</reference>
<feature type="compositionally biased region" description="Pro residues" evidence="2">
    <location>
        <begin position="354"/>
        <end position="367"/>
    </location>
</feature>
<dbReference type="InterPro" id="IPR052514">
    <property type="entry name" value="SAM-dependent_MTase"/>
</dbReference>